<evidence type="ECO:0000256" key="3">
    <source>
        <dbReference type="ARBA" id="ARBA00022603"/>
    </source>
</evidence>
<dbReference type="EMBL" id="JALLAZ020001116">
    <property type="protein sequence ID" value="KAL3780361.1"/>
    <property type="molecule type" value="Genomic_DNA"/>
</dbReference>
<protein>
    <recommendedName>
        <fullName evidence="2">tRNA (guanine(46)-N(7))-methyltransferase</fullName>
        <ecNumber evidence="2">2.1.1.33</ecNumber>
    </recommendedName>
</protein>
<dbReference type="Proteomes" id="UP001530315">
    <property type="component" value="Unassembled WGS sequence"/>
</dbReference>
<dbReference type="EC" id="2.1.1.33" evidence="2"/>
<evidence type="ECO:0000256" key="1">
    <source>
        <dbReference type="ARBA" id="ARBA00000142"/>
    </source>
</evidence>
<gene>
    <name evidence="8" type="ORF">ACHAW5_007119</name>
</gene>
<name>A0ABD3NYX5_9STRA</name>
<dbReference type="SUPFAM" id="SSF53335">
    <property type="entry name" value="S-adenosyl-L-methionine-dependent methyltransferases"/>
    <property type="match status" value="1"/>
</dbReference>
<accession>A0ABD3NYX5</accession>
<keyword evidence="3" id="KW-0489">Methyltransferase</keyword>
<dbReference type="CDD" id="cd02440">
    <property type="entry name" value="AdoMet_MTases"/>
    <property type="match status" value="1"/>
</dbReference>
<comment type="caution">
    <text evidence="8">The sequence shown here is derived from an EMBL/GenBank/DDBJ whole genome shotgun (WGS) entry which is preliminary data.</text>
</comment>
<keyword evidence="9" id="KW-1185">Reference proteome</keyword>
<evidence type="ECO:0000313" key="9">
    <source>
        <dbReference type="Proteomes" id="UP001530315"/>
    </source>
</evidence>
<evidence type="ECO:0000256" key="4">
    <source>
        <dbReference type="ARBA" id="ARBA00022679"/>
    </source>
</evidence>
<feature type="region of interest" description="Disordered" evidence="7">
    <location>
        <begin position="1"/>
        <end position="20"/>
    </location>
</feature>
<dbReference type="InterPro" id="IPR003358">
    <property type="entry name" value="tRNA_(Gua-N-7)_MeTrfase_Trmb"/>
</dbReference>
<keyword evidence="4" id="KW-0808">Transferase</keyword>
<dbReference type="InterPro" id="IPR029063">
    <property type="entry name" value="SAM-dependent_MTases_sf"/>
</dbReference>
<sequence>MRSSHREKRQSAEGAITQHTINDEICPPTDAVALRKLVHKHVRALPKYWKMKPTAKHNVAAFEEALDFIIRRGQSRDESLTKVVLDSGCGTGRSSHLLGERYRDCVVIGIDQSLARLSKNRAYGQLENDTNVHLIRAELFDFWKFCICSPRWRRHVQIVKHYLLYPNPYPKKSRLKNRFYAHPSFPLLMMTLTMDDDVDEDKELVVRSNWRGYLDEFKLAAGVWGEIGGDVNDWVDFVDANGEGEWFPKAPPAEWKTTGPTLITVSPPLTNFEAKFLKCGEPIYEFRMYKSGTLQNDDS</sequence>
<dbReference type="Gene3D" id="3.40.50.150">
    <property type="entry name" value="Vaccinia Virus protein VP39"/>
    <property type="match status" value="1"/>
</dbReference>
<evidence type="ECO:0000256" key="6">
    <source>
        <dbReference type="ARBA" id="ARBA00022694"/>
    </source>
</evidence>
<dbReference type="Pfam" id="PF02390">
    <property type="entry name" value="Methyltransf_4"/>
    <property type="match status" value="1"/>
</dbReference>
<keyword evidence="6" id="KW-0819">tRNA processing</keyword>
<evidence type="ECO:0000256" key="5">
    <source>
        <dbReference type="ARBA" id="ARBA00022691"/>
    </source>
</evidence>
<comment type="catalytic activity">
    <reaction evidence="1">
        <text>guanosine(46) in tRNA + S-adenosyl-L-methionine = N(7)-methylguanosine(46) in tRNA + S-adenosyl-L-homocysteine</text>
        <dbReference type="Rhea" id="RHEA:42708"/>
        <dbReference type="Rhea" id="RHEA-COMP:10188"/>
        <dbReference type="Rhea" id="RHEA-COMP:10189"/>
        <dbReference type="ChEBI" id="CHEBI:57856"/>
        <dbReference type="ChEBI" id="CHEBI:59789"/>
        <dbReference type="ChEBI" id="CHEBI:74269"/>
        <dbReference type="ChEBI" id="CHEBI:74480"/>
        <dbReference type="EC" id="2.1.1.33"/>
    </reaction>
</comment>
<dbReference type="PROSITE" id="PS51625">
    <property type="entry name" value="SAM_MT_TRMB"/>
    <property type="match status" value="1"/>
</dbReference>
<evidence type="ECO:0000256" key="7">
    <source>
        <dbReference type="SAM" id="MobiDB-lite"/>
    </source>
</evidence>
<keyword evidence="5" id="KW-0949">S-adenosyl-L-methionine</keyword>
<evidence type="ECO:0000256" key="2">
    <source>
        <dbReference type="ARBA" id="ARBA00011977"/>
    </source>
</evidence>
<evidence type="ECO:0000313" key="8">
    <source>
        <dbReference type="EMBL" id="KAL3780361.1"/>
    </source>
</evidence>
<organism evidence="8 9">
    <name type="scientific">Stephanodiscus triporus</name>
    <dbReference type="NCBI Taxonomy" id="2934178"/>
    <lineage>
        <taxon>Eukaryota</taxon>
        <taxon>Sar</taxon>
        <taxon>Stramenopiles</taxon>
        <taxon>Ochrophyta</taxon>
        <taxon>Bacillariophyta</taxon>
        <taxon>Coscinodiscophyceae</taxon>
        <taxon>Thalassiosirophycidae</taxon>
        <taxon>Stephanodiscales</taxon>
        <taxon>Stephanodiscaceae</taxon>
        <taxon>Stephanodiscus</taxon>
    </lineage>
</organism>
<dbReference type="GO" id="GO:0008176">
    <property type="term" value="F:tRNA (guanine(46)-N7)-methyltransferase activity"/>
    <property type="evidence" value="ECO:0007669"/>
    <property type="project" value="UniProtKB-EC"/>
</dbReference>
<reference evidence="8 9" key="1">
    <citation type="submission" date="2024-10" db="EMBL/GenBank/DDBJ databases">
        <title>Updated reference genomes for cyclostephanoid diatoms.</title>
        <authorList>
            <person name="Roberts W.R."/>
            <person name="Alverson A.J."/>
        </authorList>
    </citation>
    <scope>NUCLEOTIDE SEQUENCE [LARGE SCALE GENOMIC DNA]</scope>
    <source>
        <strain evidence="8 9">AJA276-08</strain>
    </source>
</reference>
<dbReference type="AlphaFoldDB" id="A0ABD3NYX5"/>
<proteinExistence type="predicted"/>